<sequence length="210" mass="23049">MKPQAIEKAKNRLRSAESAVSAMFGAKTGQELSDAWTNFLVHSQAIYSILETGSGKQGRSAGWFGRKKHERRTDPLLRYLHHARNSEEHGISEGSIALHFNPSVVHDHEKAKNIETIMLLEDSLSPQGVSMAFRLKDGSIYEPAQKYYAPILALHTVVDTQFNDSFDPPSEHLGRPLENGTGHGVAVAGLAYMQALLLEAENLSADSIAT</sequence>
<reference evidence="1" key="1">
    <citation type="journal article" date="2022" name="Biotechnol. Bioprocess Eng.">
        <title>Pan-genome Analysis Reveals Comparative Genomic Features of Central Metabolic Pathways in Methylorubrum extorquens.</title>
        <authorList>
            <person name="Lee G.M."/>
            <person name="Scott-Nevros Z.K."/>
            <person name="Lee S.-M."/>
            <person name="Kim D."/>
        </authorList>
    </citation>
    <scope>NUCLEOTIDE SEQUENCE</scope>
    <source>
        <strain evidence="1">ATCC 55366</strain>
    </source>
</reference>
<dbReference type="AlphaFoldDB" id="A0AAX3WDV6"/>
<name>A0AAX3WDV6_METEX</name>
<dbReference type="Proteomes" id="UP001223720">
    <property type="component" value="Chromosome"/>
</dbReference>
<organism evidence="1 2">
    <name type="scientific">Methylorubrum extorquens</name>
    <name type="common">Methylobacterium dichloromethanicum</name>
    <name type="synonym">Methylobacterium extorquens</name>
    <dbReference type="NCBI Taxonomy" id="408"/>
    <lineage>
        <taxon>Bacteria</taxon>
        <taxon>Pseudomonadati</taxon>
        <taxon>Pseudomonadota</taxon>
        <taxon>Alphaproteobacteria</taxon>
        <taxon>Hyphomicrobiales</taxon>
        <taxon>Methylobacteriaceae</taxon>
        <taxon>Methylorubrum</taxon>
    </lineage>
</organism>
<gene>
    <name evidence="1" type="ORF">KEC54_24630</name>
</gene>
<dbReference type="RefSeq" id="WP_283535487.1">
    <property type="nucleotide sequence ID" value="NZ_CP073633.1"/>
</dbReference>
<protein>
    <submittedName>
        <fullName evidence="1">Uncharacterized protein</fullName>
    </submittedName>
</protein>
<accession>A0AAX3WDV6</accession>
<evidence type="ECO:0000313" key="1">
    <source>
        <dbReference type="EMBL" id="WHQ69487.1"/>
    </source>
</evidence>
<proteinExistence type="predicted"/>
<dbReference type="EMBL" id="CP073633">
    <property type="protein sequence ID" value="WHQ69487.1"/>
    <property type="molecule type" value="Genomic_DNA"/>
</dbReference>
<evidence type="ECO:0000313" key="2">
    <source>
        <dbReference type="Proteomes" id="UP001223720"/>
    </source>
</evidence>